<keyword evidence="2" id="KW-0472">Membrane</keyword>
<evidence type="ECO:0000313" key="5">
    <source>
        <dbReference type="Proteomes" id="UP000332933"/>
    </source>
</evidence>
<feature type="compositionally biased region" description="Basic residues" evidence="1">
    <location>
        <begin position="375"/>
        <end position="388"/>
    </location>
</feature>
<gene>
    <name evidence="4" type="primary">Aste57867_8810</name>
    <name evidence="3" type="ORF">As57867_008775</name>
    <name evidence="4" type="ORF">ASTE57867_8810</name>
</gene>
<evidence type="ECO:0000313" key="4">
    <source>
        <dbReference type="EMBL" id="VFT85696.1"/>
    </source>
</evidence>
<proteinExistence type="predicted"/>
<organism evidence="4 5">
    <name type="scientific">Aphanomyces stellatus</name>
    <dbReference type="NCBI Taxonomy" id="120398"/>
    <lineage>
        <taxon>Eukaryota</taxon>
        <taxon>Sar</taxon>
        <taxon>Stramenopiles</taxon>
        <taxon>Oomycota</taxon>
        <taxon>Saprolegniomycetes</taxon>
        <taxon>Saprolegniales</taxon>
        <taxon>Verrucalvaceae</taxon>
        <taxon>Aphanomyces</taxon>
    </lineage>
</organism>
<dbReference type="AlphaFoldDB" id="A0A485KL83"/>
<evidence type="ECO:0000256" key="2">
    <source>
        <dbReference type="SAM" id="Phobius"/>
    </source>
</evidence>
<feature type="region of interest" description="Disordered" evidence="1">
    <location>
        <begin position="332"/>
        <end position="351"/>
    </location>
</feature>
<keyword evidence="2" id="KW-0812">Transmembrane</keyword>
<dbReference type="OrthoDB" id="79563at2759"/>
<sequence>MLSGGEQWRVRGAALLISMAAFATWTSSSALALPQDRCSSYLSGEAFVERVERFGANPPSWSAHNDNSTGNCLNNVDPTLAEVIISHELDVDNMNPLSLLVMADSTEKLLNASNVIATTYFGHDDIDRLVRLDLHEIIKREQSRDAAYQFIHTALTRLAGSCPRRNMVILDSLDRVPRAMLPLLDVFLQPLSGKIARPDAPNEWLDTRPTTFVFLFETPPGIVPKQWKDVLDAQWTYDGVEFTPRALIGRLRAGIHVRETLSTDCARLQLTMPVTASVSMELFVFSGLVGLLVLLTLARHFCTHSKAPRQNRLRKKDVETIESFLLLRDRAPEAPDEKEEEQEVATKDIIKDKLKGETKDDDVVQVKEQVDSHRRNANKVKSPMKKQATKSPAKGGKGKKKK</sequence>
<protein>
    <submittedName>
        <fullName evidence="4">Aste57867_8810 protein</fullName>
    </submittedName>
</protein>
<accession>A0A485KL83</accession>
<reference evidence="3" key="2">
    <citation type="submission" date="2019-06" db="EMBL/GenBank/DDBJ databases">
        <title>Genomics analysis of Aphanomyces spp. identifies a new class of oomycete effector associated with host adaptation.</title>
        <authorList>
            <person name="Gaulin E."/>
        </authorList>
    </citation>
    <scope>NUCLEOTIDE SEQUENCE</scope>
    <source>
        <strain evidence="3">CBS 578.67</strain>
    </source>
</reference>
<evidence type="ECO:0000256" key="1">
    <source>
        <dbReference type="SAM" id="MobiDB-lite"/>
    </source>
</evidence>
<keyword evidence="2" id="KW-1133">Transmembrane helix</keyword>
<reference evidence="4 5" key="1">
    <citation type="submission" date="2019-03" db="EMBL/GenBank/DDBJ databases">
        <authorList>
            <person name="Gaulin E."/>
            <person name="Dumas B."/>
        </authorList>
    </citation>
    <scope>NUCLEOTIDE SEQUENCE [LARGE SCALE GENOMIC DNA]</scope>
    <source>
        <strain evidence="4">CBS 568.67</strain>
    </source>
</reference>
<dbReference type="Proteomes" id="UP000332933">
    <property type="component" value="Unassembled WGS sequence"/>
</dbReference>
<evidence type="ECO:0000313" key="3">
    <source>
        <dbReference type="EMBL" id="KAF0700632.1"/>
    </source>
</evidence>
<keyword evidence="5" id="KW-1185">Reference proteome</keyword>
<name>A0A485KL83_9STRA</name>
<dbReference type="EMBL" id="VJMH01005115">
    <property type="protein sequence ID" value="KAF0700632.1"/>
    <property type="molecule type" value="Genomic_DNA"/>
</dbReference>
<feature type="compositionally biased region" description="Basic and acidic residues" evidence="1">
    <location>
        <begin position="357"/>
        <end position="374"/>
    </location>
</feature>
<feature type="transmembrane region" description="Helical" evidence="2">
    <location>
        <begin position="282"/>
        <end position="302"/>
    </location>
</feature>
<dbReference type="EMBL" id="CAADRA010005136">
    <property type="protein sequence ID" value="VFT85696.1"/>
    <property type="molecule type" value="Genomic_DNA"/>
</dbReference>
<feature type="region of interest" description="Disordered" evidence="1">
    <location>
        <begin position="357"/>
        <end position="402"/>
    </location>
</feature>